<feature type="region of interest" description="Disordered" evidence="1">
    <location>
        <begin position="231"/>
        <end position="259"/>
    </location>
</feature>
<name>Q6ESB2_ORYSJ</name>
<organism evidence="2 3">
    <name type="scientific">Oryza sativa subsp. japonica</name>
    <name type="common">Rice</name>
    <dbReference type="NCBI Taxonomy" id="39947"/>
    <lineage>
        <taxon>Eukaryota</taxon>
        <taxon>Viridiplantae</taxon>
        <taxon>Streptophyta</taxon>
        <taxon>Embryophyta</taxon>
        <taxon>Tracheophyta</taxon>
        <taxon>Spermatophyta</taxon>
        <taxon>Magnoliopsida</taxon>
        <taxon>Liliopsida</taxon>
        <taxon>Poales</taxon>
        <taxon>Poaceae</taxon>
        <taxon>BOP clade</taxon>
        <taxon>Oryzoideae</taxon>
        <taxon>Oryzeae</taxon>
        <taxon>Oryzinae</taxon>
        <taxon>Oryza</taxon>
        <taxon>Oryza sativa</taxon>
    </lineage>
</organism>
<feature type="region of interest" description="Disordered" evidence="1">
    <location>
        <begin position="128"/>
        <end position="151"/>
    </location>
</feature>
<dbReference type="EMBL" id="AP005290">
    <property type="protein sequence ID" value="BAD28458.1"/>
    <property type="molecule type" value="Genomic_DNA"/>
</dbReference>
<sequence length="259" mass="27232">MRDSGLDSSSASHKEAMMTQDLSLDSKFDLLLKTTGENEKKRVGSYVLGGFEYQGRTPRGQHALLGSGRQGVCHGSHEEGILADRQSRVSGIPIGLAGSVPLMTCSQFNGHNAASPPRPSIALELTQRGPAVTSPPPPSHRRCLHPPPPSRRCATSALQPACLHLAAASNDIEPTSALMPPSHHLHLQPARLRLGASIPPAASVSIWQVSVSAGIGTTGDGRIASVHMAGRGESKGGYRKGVKPSFPVGSPCRRGEEDK</sequence>
<evidence type="ECO:0000313" key="2">
    <source>
        <dbReference type="EMBL" id="BAD28458.1"/>
    </source>
</evidence>
<dbReference type="Proteomes" id="UP000000763">
    <property type="component" value="Chromosome 2"/>
</dbReference>
<reference evidence="3" key="2">
    <citation type="journal article" date="2008" name="Nucleic Acids Res.">
        <title>The rice annotation project database (RAP-DB): 2008 update.</title>
        <authorList>
            <consortium name="The rice annotation project (RAP)"/>
        </authorList>
    </citation>
    <scope>GENOME REANNOTATION</scope>
    <source>
        <strain evidence="3">cv. Nipponbare</strain>
    </source>
</reference>
<reference evidence="3" key="1">
    <citation type="journal article" date="2005" name="Nature">
        <title>The map-based sequence of the rice genome.</title>
        <authorList>
            <consortium name="International rice genome sequencing project (IRGSP)"/>
            <person name="Matsumoto T."/>
            <person name="Wu J."/>
            <person name="Kanamori H."/>
            <person name="Katayose Y."/>
            <person name="Fujisawa M."/>
            <person name="Namiki N."/>
            <person name="Mizuno H."/>
            <person name="Yamamoto K."/>
            <person name="Antonio B.A."/>
            <person name="Baba T."/>
            <person name="Sakata K."/>
            <person name="Nagamura Y."/>
            <person name="Aoki H."/>
            <person name="Arikawa K."/>
            <person name="Arita K."/>
            <person name="Bito T."/>
            <person name="Chiden Y."/>
            <person name="Fujitsuka N."/>
            <person name="Fukunaka R."/>
            <person name="Hamada M."/>
            <person name="Harada C."/>
            <person name="Hayashi A."/>
            <person name="Hijishita S."/>
            <person name="Honda M."/>
            <person name="Hosokawa S."/>
            <person name="Ichikawa Y."/>
            <person name="Idonuma A."/>
            <person name="Iijima M."/>
            <person name="Ikeda M."/>
            <person name="Ikeno M."/>
            <person name="Ito K."/>
            <person name="Ito S."/>
            <person name="Ito T."/>
            <person name="Ito Y."/>
            <person name="Ito Y."/>
            <person name="Iwabuchi A."/>
            <person name="Kamiya K."/>
            <person name="Karasawa W."/>
            <person name="Kurita K."/>
            <person name="Katagiri S."/>
            <person name="Kikuta A."/>
            <person name="Kobayashi H."/>
            <person name="Kobayashi N."/>
            <person name="Machita K."/>
            <person name="Maehara T."/>
            <person name="Masukawa M."/>
            <person name="Mizubayashi T."/>
            <person name="Mukai Y."/>
            <person name="Nagasaki H."/>
            <person name="Nagata Y."/>
            <person name="Naito S."/>
            <person name="Nakashima M."/>
            <person name="Nakama Y."/>
            <person name="Nakamichi Y."/>
            <person name="Nakamura M."/>
            <person name="Meguro A."/>
            <person name="Negishi M."/>
            <person name="Ohta I."/>
            <person name="Ohta T."/>
            <person name="Okamoto M."/>
            <person name="Ono N."/>
            <person name="Saji S."/>
            <person name="Sakaguchi M."/>
            <person name="Sakai K."/>
            <person name="Shibata M."/>
            <person name="Shimokawa T."/>
            <person name="Song J."/>
            <person name="Takazaki Y."/>
            <person name="Terasawa K."/>
            <person name="Tsugane M."/>
            <person name="Tsuji K."/>
            <person name="Ueda S."/>
            <person name="Waki K."/>
            <person name="Yamagata H."/>
            <person name="Yamamoto M."/>
            <person name="Yamamoto S."/>
            <person name="Yamane H."/>
            <person name="Yoshiki S."/>
            <person name="Yoshihara R."/>
            <person name="Yukawa K."/>
            <person name="Zhong H."/>
            <person name="Yano M."/>
            <person name="Yuan Q."/>
            <person name="Ouyang S."/>
            <person name="Liu J."/>
            <person name="Jones K.M."/>
            <person name="Gansberger K."/>
            <person name="Moffat K."/>
            <person name="Hill J."/>
            <person name="Bera J."/>
            <person name="Fadrosh D."/>
            <person name="Jin S."/>
            <person name="Johri S."/>
            <person name="Kim M."/>
            <person name="Overton L."/>
            <person name="Reardon M."/>
            <person name="Tsitrin T."/>
            <person name="Vuong H."/>
            <person name="Weaver B."/>
            <person name="Ciecko A."/>
            <person name="Tallon L."/>
            <person name="Jackson J."/>
            <person name="Pai G."/>
            <person name="Aken S.V."/>
            <person name="Utterback T."/>
            <person name="Reidmuller S."/>
            <person name="Feldblyum T."/>
            <person name="Hsiao J."/>
            <person name="Zismann V."/>
            <person name="Iobst S."/>
            <person name="de Vazeille A.R."/>
            <person name="Buell C.R."/>
            <person name="Ying K."/>
            <person name="Li Y."/>
            <person name="Lu T."/>
            <person name="Huang Y."/>
            <person name="Zhao Q."/>
            <person name="Feng Q."/>
            <person name="Zhang L."/>
            <person name="Zhu J."/>
            <person name="Weng Q."/>
            <person name="Mu J."/>
            <person name="Lu Y."/>
            <person name="Fan D."/>
            <person name="Liu Y."/>
            <person name="Guan J."/>
            <person name="Zhang Y."/>
            <person name="Yu S."/>
            <person name="Liu X."/>
            <person name="Zhang Y."/>
            <person name="Hong G."/>
            <person name="Han B."/>
            <person name="Choisne N."/>
            <person name="Demange N."/>
            <person name="Orjeda G."/>
            <person name="Samain S."/>
            <person name="Cattolico L."/>
            <person name="Pelletier E."/>
            <person name="Couloux A."/>
            <person name="Segurens B."/>
            <person name="Wincker P."/>
            <person name="D'Hont A."/>
            <person name="Scarpelli C."/>
            <person name="Weissenbach J."/>
            <person name="Salanoubat M."/>
            <person name="Quetier F."/>
            <person name="Yu Y."/>
            <person name="Kim H.R."/>
            <person name="Rambo T."/>
            <person name="Currie J."/>
            <person name="Collura K."/>
            <person name="Luo M."/>
            <person name="Yang T."/>
            <person name="Ammiraju J.S.S."/>
            <person name="Engler F."/>
            <person name="Soderlund C."/>
            <person name="Wing R.A."/>
            <person name="Palmer L.E."/>
            <person name="de la Bastide M."/>
            <person name="Spiegel L."/>
            <person name="Nascimento L."/>
            <person name="Zutavern T."/>
            <person name="O'Shaughnessy A."/>
            <person name="Dike S."/>
            <person name="Dedhia N."/>
            <person name="Preston R."/>
            <person name="Balija V."/>
            <person name="McCombie W.R."/>
            <person name="Chow T."/>
            <person name="Chen H."/>
            <person name="Chung M."/>
            <person name="Chen C."/>
            <person name="Shaw J."/>
            <person name="Wu H."/>
            <person name="Hsiao K."/>
            <person name="Chao Y."/>
            <person name="Chu M."/>
            <person name="Cheng C."/>
            <person name="Hour A."/>
            <person name="Lee P."/>
            <person name="Lin S."/>
            <person name="Lin Y."/>
            <person name="Liou J."/>
            <person name="Liu S."/>
            <person name="Hsing Y."/>
            <person name="Raghuvanshi S."/>
            <person name="Mohanty A."/>
            <person name="Bharti A.K."/>
            <person name="Gaur A."/>
            <person name="Gupta V."/>
            <person name="Kumar D."/>
            <person name="Ravi V."/>
            <person name="Vij S."/>
            <person name="Kapur A."/>
            <person name="Khurana P."/>
            <person name="Khurana P."/>
            <person name="Khurana J.P."/>
            <person name="Tyagi A.K."/>
            <person name="Gaikwad K."/>
            <person name="Singh A."/>
            <person name="Dalal V."/>
            <person name="Srivastava S."/>
            <person name="Dixit A."/>
            <person name="Pal A.K."/>
            <person name="Ghazi I.A."/>
            <person name="Yadav M."/>
            <person name="Pandit A."/>
            <person name="Bhargava A."/>
            <person name="Sureshbabu K."/>
            <person name="Batra K."/>
            <person name="Sharma T.R."/>
            <person name="Mohapatra T."/>
            <person name="Singh N.K."/>
            <person name="Messing J."/>
            <person name="Nelson A.B."/>
            <person name="Fuks G."/>
            <person name="Kavchok S."/>
            <person name="Keizer G."/>
            <person name="Linton E."/>
            <person name="Llaca V."/>
            <person name="Song R."/>
            <person name="Tanyolac B."/>
            <person name="Young S."/>
            <person name="Ho-Il K."/>
            <person name="Hahn J.H."/>
            <person name="Sangsakoo G."/>
            <person name="Vanavichit A."/>
            <person name="de Mattos Luiz.A.T."/>
            <person name="Zimmer P.D."/>
            <person name="Malone G."/>
            <person name="Dellagostin O."/>
            <person name="de Oliveira A.C."/>
            <person name="Bevan M."/>
            <person name="Bancroft I."/>
            <person name="Minx P."/>
            <person name="Cordum H."/>
            <person name="Wilson R."/>
            <person name="Cheng Z."/>
            <person name="Jin W."/>
            <person name="Jiang J."/>
            <person name="Leong S.A."/>
            <person name="Iwama H."/>
            <person name="Gojobori T."/>
            <person name="Itoh T."/>
            <person name="Niimura Y."/>
            <person name="Fujii Y."/>
            <person name="Habara T."/>
            <person name="Sakai H."/>
            <person name="Sato Y."/>
            <person name="Wilson G."/>
            <person name="Kumar K."/>
            <person name="McCouch S."/>
            <person name="Juretic N."/>
            <person name="Hoen D."/>
            <person name="Wright S."/>
            <person name="Bruskiewich R."/>
            <person name="Bureau T."/>
            <person name="Miyao A."/>
            <person name="Hirochika H."/>
            <person name="Nishikawa T."/>
            <person name="Kadowaki K."/>
            <person name="Sugiura M."/>
            <person name="Burr B."/>
            <person name="Sasaki T."/>
        </authorList>
    </citation>
    <scope>NUCLEOTIDE SEQUENCE [LARGE SCALE GENOMIC DNA]</scope>
    <source>
        <strain evidence="3">cv. Nipponbare</strain>
    </source>
</reference>
<proteinExistence type="predicted"/>
<evidence type="ECO:0000313" key="3">
    <source>
        <dbReference type="Proteomes" id="UP000000763"/>
    </source>
</evidence>
<gene>
    <name evidence="2" type="primary">OJ1282_E10.15</name>
</gene>
<protein>
    <submittedName>
        <fullName evidence="2">Uncharacterized protein</fullName>
    </submittedName>
</protein>
<evidence type="ECO:0000256" key="1">
    <source>
        <dbReference type="SAM" id="MobiDB-lite"/>
    </source>
</evidence>
<accession>Q6ESB2</accession>
<dbReference type="AlphaFoldDB" id="Q6ESB2"/>